<accession>A0AAN6LYW8</accession>
<feature type="chain" id="PRO_5042944231" description="Glycoside hydrolase family 71 protein" evidence="1">
    <location>
        <begin position="19"/>
        <end position="440"/>
    </location>
</feature>
<dbReference type="AlphaFoldDB" id="A0AAN6LYW8"/>
<gene>
    <name evidence="2" type="ORF">GRF29_96g721748</name>
</gene>
<dbReference type="GO" id="GO:0051118">
    <property type="term" value="F:glucan endo-1,3-alpha-glucosidase activity"/>
    <property type="evidence" value="ECO:0007669"/>
    <property type="project" value="InterPro"/>
</dbReference>
<dbReference type="Proteomes" id="UP001280581">
    <property type="component" value="Unassembled WGS sequence"/>
</dbReference>
<keyword evidence="3" id="KW-1185">Reference proteome</keyword>
<dbReference type="EMBL" id="WVTA01000008">
    <property type="protein sequence ID" value="KAK3207885.1"/>
    <property type="molecule type" value="Genomic_DNA"/>
</dbReference>
<evidence type="ECO:0008006" key="4">
    <source>
        <dbReference type="Google" id="ProtNLM"/>
    </source>
</evidence>
<proteinExistence type="predicted"/>
<dbReference type="InterPro" id="IPR005197">
    <property type="entry name" value="Glyco_hydro_71"/>
</dbReference>
<feature type="signal peptide" evidence="1">
    <location>
        <begin position="1"/>
        <end position="18"/>
    </location>
</feature>
<name>A0AAN6LYW8_9PLEO</name>
<evidence type="ECO:0000256" key="1">
    <source>
        <dbReference type="SAM" id="SignalP"/>
    </source>
</evidence>
<protein>
    <recommendedName>
        <fullName evidence="4">Glycoside hydrolase family 71 protein</fullName>
    </recommendedName>
</protein>
<keyword evidence="1" id="KW-0732">Signal</keyword>
<dbReference type="CDD" id="cd11577">
    <property type="entry name" value="GH71"/>
    <property type="match status" value="1"/>
</dbReference>
<reference evidence="2 3" key="1">
    <citation type="submission" date="2021-02" db="EMBL/GenBank/DDBJ databases">
        <title>Genome assembly of Pseudopithomyces chartarum.</title>
        <authorList>
            <person name="Jauregui R."/>
            <person name="Singh J."/>
            <person name="Voisey C."/>
        </authorList>
    </citation>
    <scope>NUCLEOTIDE SEQUENCE [LARGE SCALE GENOMIC DNA]</scope>
    <source>
        <strain evidence="2 3">AGR01</strain>
    </source>
</reference>
<comment type="caution">
    <text evidence="2">The sequence shown here is derived from an EMBL/GenBank/DDBJ whole genome shotgun (WGS) entry which is preliminary data.</text>
</comment>
<sequence>MRFLTGWSVAALAALASSAPSAPLARRDCSKSIFAHYMIGEIFDEHTKKDIEDAMDLGLDAFALNINSLDGWATRTVDFLFDHADALGFKLFFSFDFGDNNFGDTNEVTEYLKKYLGRTSYYQHNGKQLVSTFGGEQFPDSKIAQFKGDVGGNILFVPGMFRNAPDANIFNTNPSYDGVFGWNAWPASGAGLAETNAQTTDDSVWMQAVSNSQGKVRIAGLSPLLFKHYAGQNWYRRGEQNLELRMPELLKDQPDMIEIQTWNDAPESHYIGNIWDEPNVGNVEAQGWYKDFDHKGYQQVLKPFAKAWHNCETTTDNMVPTNGQSVQGAFWHHVLTVDGDCSADPKGKPNPLPAEDSVSGVVLVAKGKTGLVAVVNNGDKELGKLDLKEGYNSFKFDNLSAGKVQLEVWDGSNMVVGGYSSQDVQTSSSICNYNMQVTGF</sequence>
<evidence type="ECO:0000313" key="3">
    <source>
        <dbReference type="Proteomes" id="UP001280581"/>
    </source>
</evidence>
<evidence type="ECO:0000313" key="2">
    <source>
        <dbReference type="EMBL" id="KAK3207885.1"/>
    </source>
</evidence>
<organism evidence="2 3">
    <name type="scientific">Pseudopithomyces chartarum</name>
    <dbReference type="NCBI Taxonomy" id="1892770"/>
    <lineage>
        <taxon>Eukaryota</taxon>
        <taxon>Fungi</taxon>
        <taxon>Dikarya</taxon>
        <taxon>Ascomycota</taxon>
        <taxon>Pezizomycotina</taxon>
        <taxon>Dothideomycetes</taxon>
        <taxon>Pleosporomycetidae</taxon>
        <taxon>Pleosporales</taxon>
        <taxon>Massarineae</taxon>
        <taxon>Didymosphaeriaceae</taxon>
        <taxon>Pseudopithomyces</taxon>
    </lineage>
</organism>
<dbReference type="Pfam" id="PF03659">
    <property type="entry name" value="Glyco_hydro_71"/>
    <property type="match status" value="1"/>
</dbReference>
<dbReference type="Gene3D" id="3.20.20.80">
    <property type="entry name" value="Glycosidases"/>
    <property type="match status" value="1"/>
</dbReference>